<organism evidence="4">
    <name type="scientific">Taenia asiatica</name>
    <name type="common">Asian tapeworm</name>
    <dbReference type="NCBI Taxonomy" id="60517"/>
    <lineage>
        <taxon>Eukaryota</taxon>
        <taxon>Metazoa</taxon>
        <taxon>Spiralia</taxon>
        <taxon>Lophotrochozoa</taxon>
        <taxon>Platyhelminthes</taxon>
        <taxon>Cestoda</taxon>
        <taxon>Eucestoda</taxon>
        <taxon>Cyclophyllidea</taxon>
        <taxon>Taeniidae</taxon>
        <taxon>Taenia</taxon>
    </lineage>
</organism>
<evidence type="ECO:0000256" key="1">
    <source>
        <dbReference type="SAM" id="MobiDB-lite"/>
    </source>
</evidence>
<evidence type="ECO:0000313" key="4">
    <source>
        <dbReference type="WBParaSite" id="TASK_0000275701-mRNA-1"/>
    </source>
</evidence>
<feature type="region of interest" description="Disordered" evidence="1">
    <location>
        <begin position="91"/>
        <end position="178"/>
    </location>
</feature>
<feature type="region of interest" description="Disordered" evidence="1">
    <location>
        <begin position="36"/>
        <end position="76"/>
    </location>
</feature>
<reference evidence="2 3" key="2">
    <citation type="submission" date="2018-11" db="EMBL/GenBank/DDBJ databases">
        <authorList>
            <consortium name="Pathogen Informatics"/>
        </authorList>
    </citation>
    <scope>NUCLEOTIDE SEQUENCE [LARGE SCALE GENOMIC DNA]</scope>
</reference>
<dbReference type="WBParaSite" id="TASK_0000275701-mRNA-1">
    <property type="protein sequence ID" value="TASK_0000275701-mRNA-1"/>
    <property type="gene ID" value="TASK_0000275701"/>
</dbReference>
<dbReference type="Proteomes" id="UP000282613">
    <property type="component" value="Unassembled WGS sequence"/>
</dbReference>
<name>A0A0R3VZB3_TAEAS</name>
<feature type="compositionally biased region" description="Polar residues" evidence="1">
    <location>
        <begin position="139"/>
        <end position="150"/>
    </location>
</feature>
<sequence length="178" mass="19161">MSSGNGSKMVPAVRIMDFTEFVAYLKENKDAFSDARVPTHSATGTKRQSLQKNKATANGTGVLKSKKQRSHVEEKNSTLDSFVIKVQLPGSSTVGISRGTEETVSISAESFADSEKASPTSLKAPEVVSPTLSEESRHQQSFSADKSGLTTDKDEESIEIDLTRSDSTSSTPLSNENR</sequence>
<accession>A0A0R3VZB3</accession>
<protein>
    <submittedName>
        <fullName evidence="4">DUF4604 domain-containing protein</fullName>
    </submittedName>
</protein>
<feature type="compositionally biased region" description="Polar residues" evidence="1">
    <location>
        <begin position="165"/>
        <end position="178"/>
    </location>
</feature>
<evidence type="ECO:0000313" key="3">
    <source>
        <dbReference type="Proteomes" id="UP000282613"/>
    </source>
</evidence>
<dbReference type="EMBL" id="UYRS01002893">
    <property type="protein sequence ID" value="VDK26079.1"/>
    <property type="molecule type" value="Genomic_DNA"/>
</dbReference>
<feature type="compositionally biased region" description="Polar residues" evidence="1">
    <location>
        <begin position="40"/>
        <end position="59"/>
    </location>
</feature>
<proteinExistence type="predicted"/>
<evidence type="ECO:0000313" key="2">
    <source>
        <dbReference type="EMBL" id="VDK26079.1"/>
    </source>
</evidence>
<keyword evidence="3" id="KW-1185">Reference proteome</keyword>
<reference evidence="4" key="1">
    <citation type="submission" date="2017-02" db="UniProtKB">
        <authorList>
            <consortium name="WormBaseParasite"/>
        </authorList>
    </citation>
    <scope>IDENTIFICATION</scope>
</reference>
<dbReference type="AlphaFoldDB" id="A0A0R3VZB3"/>
<gene>
    <name evidence="2" type="ORF">TASK_LOCUS2758</name>
</gene>
<dbReference type="OrthoDB" id="10415084at2759"/>